<name>D3RQ89_ALLVD</name>
<accession>D3RQ89</accession>
<dbReference type="PROSITE" id="PS51257">
    <property type="entry name" value="PROKAR_LIPOPROTEIN"/>
    <property type="match status" value="1"/>
</dbReference>
<evidence type="ECO:0000313" key="4">
    <source>
        <dbReference type="EMBL" id="ADC61694.1"/>
    </source>
</evidence>
<keyword evidence="2" id="KW-0732">Signal</keyword>
<dbReference type="GO" id="GO:0008233">
    <property type="term" value="F:peptidase activity"/>
    <property type="evidence" value="ECO:0007669"/>
    <property type="project" value="InterPro"/>
</dbReference>
<keyword evidence="5" id="KW-1185">Reference proteome</keyword>
<evidence type="ECO:0000256" key="2">
    <source>
        <dbReference type="SAM" id="SignalP"/>
    </source>
</evidence>
<dbReference type="PROSITE" id="PS50990">
    <property type="entry name" value="PEPTIDASE_C39"/>
    <property type="match status" value="1"/>
</dbReference>
<proteinExistence type="predicted"/>
<feature type="domain" description="Peptidase C39" evidence="3">
    <location>
        <begin position="45"/>
        <end position="180"/>
    </location>
</feature>
<dbReference type="CDD" id="cd02423">
    <property type="entry name" value="Peptidase_C39G"/>
    <property type="match status" value="1"/>
</dbReference>
<dbReference type="HOGENOM" id="CLU_092029_1_1_6"/>
<feature type="signal peptide" evidence="2">
    <location>
        <begin position="1"/>
        <end position="28"/>
    </location>
</feature>
<dbReference type="KEGG" id="alv:Alvin_0747"/>
<evidence type="ECO:0000256" key="1">
    <source>
        <dbReference type="SAM" id="MobiDB-lite"/>
    </source>
</evidence>
<feature type="region of interest" description="Disordered" evidence="1">
    <location>
        <begin position="191"/>
        <end position="210"/>
    </location>
</feature>
<protein>
    <submittedName>
        <fullName evidence="4">Peptidase C39 bacteriocin processing</fullName>
    </submittedName>
</protein>
<dbReference type="EMBL" id="CP001896">
    <property type="protein sequence ID" value="ADC61694.1"/>
    <property type="molecule type" value="Genomic_DNA"/>
</dbReference>
<feature type="chain" id="PRO_5003049536" evidence="2">
    <location>
        <begin position="29"/>
        <end position="210"/>
    </location>
</feature>
<dbReference type="STRING" id="572477.Alvin_0747"/>
<dbReference type="Gene3D" id="3.90.70.10">
    <property type="entry name" value="Cysteine proteinases"/>
    <property type="match status" value="1"/>
</dbReference>
<evidence type="ECO:0000313" key="5">
    <source>
        <dbReference type="Proteomes" id="UP000001441"/>
    </source>
</evidence>
<dbReference type="Proteomes" id="UP000001441">
    <property type="component" value="Chromosome"/>
</dbReference>
<sequence length="210" mass="23516">MLLRCIVAKRLAPAAAIALILACDGAEADPVKSLLEIRRENVVIQEWDLSCGAAALTTLLHYQYNDPVSEKEVATALINRAEYIENPQLVQVREGFSLLDLKRYVDSRGYTGIGLGKMSLSDLERRAPILIPIHTRGYNHFVVFRGRLGNRVLLADPAWGNRTMTIEQFNRAWIDYPQIGQVGFVVDSHTENTHTPGTLKPRPSDFVTFN</sequence>
<dbReference type="GO" id="GO:0006508">
    <property type="term" value="P:proteolysis"/>
    <property type="evidence" value="ECO:0007669"/>
    <property type="project" value="InterPro"/>
</dbReference>
<gene>
    <name evidence="4" type="ordered locus">Alvin_0747</name>
</gene>
<organism evidence="4 5">
    <name type="scientific">Allochromatium vinosum (strain ATCC 17899 / DSM 180 / NBRC 103801 / NCIMB 10441 / D)</name>
    <name type="common">Chromatium vinosum</name>
    <dbReference type="NCBI Taxonomy" id="572477"/>
    <lineage>
        <taxon>Bacteria</taxon>
        <taxon>Pseudomonadati</taxon>
        <taxon>Pseudomonadota</taxon>
        <taxon>Gammaproteobacteria</taxon>
        <taxon>Chromatiales</taxon>
        <taxon>Chromatiaceae</taxon>
        <taxon>Allochromatium</taxon>
    </lineage>
</organism>
<reference evidence="4 5" key="1">
    <citation type="journal article" date="2011" name="Stand. Genomic Sci.">
        <title>Complete genome sequence of Allochromatium vinosum DSM 180(T).</title>
        <authorList>
            <person name="Weissgerber T."/>
            <person name="Zigann R."/>
            <person name="Bruce D."/>
            <person name="Chang Y.J."/>
            <person name="Detter J.C."/>
            <person name="Han C."/>
            <person name="Hauser L."/>
            <person name="Jeffries C.D."/>
            <person name="Land M."/>
            <person name="Munk A.C."/>
            <person name="Tapia R."/>
            <person name="Dahl C."/>
        </authorList>
    </citation>
    <scope>NUCLEOTIDE SEQUENCE [LARGE SCALE GENOMIC DNA]</scope>
    <source>
        <strain evidence="5">ATCC 17899 / DSM 180 / NBRC 103801 / NCIMB 10441 / D</strain>
    </source>
</reference>
<evidence type="ECO:0000259" key="3">
    <source>
        <dbReference type="PROSITE" id="PS50990"/>
    </source>
</evidence>
<dbReference type="RefSeq" id="WP_012969970.1">
    <property type="nucleotide sequence ID" value="NC_013851.1"/>
</dbReference>
<dbReference type="InterPro" id="IPR005074">
    <property type="entry name" value="Peptidase_C39"/>
</dbReference>
<dbReference type="AlphaFoldDB" id="D3RQ89"/>
<dbReference type="eggNOG" id="COG3271">
    <property type="taxonomic scope" value="Bacteria"/>
</dbReference>
<dbReference type="Pfam" id="PF03412">
    <property type="entry name" value="Peptidase_C39"/>
    <property type="match status" value="1"/>
</dbReference>
<dbReference type="GO" id="GO:0016020">
    <property type="term" value="C:membrane"/>
    <property type="evidence" value="ECO:0007669"/>
    <property type="project" value="InterPro"/>
</dbReference>
<dbReference type="GO" id="GO:0005524">
    <property type="term" value="F:ATP binding"/>
    <property type="evidence" value="ECO:0007669"/>
    <property type="project" value="InterPro"/>
</dbReference>